<evidence type="ECO:0000256" key="3">
    <source>
        <dbReference type="ARBA" id="ARBA00023295"/>
    </source>
</evidence>
<dbReference type="Gene3D" id="3.20.20.300">
    <property type="entry name" value="Glycoside hydrolase, family 3, N-terminal domain"/>
    <property type="match status" value="1"/>
</dbReference>
<organism evidence="5 6">
    <name type="scientific">Solanum bulbocastanum</name>
    <name type="common">Wild potato</name>
    <dbReference type="NCBI Taxonomy" id="147425"/>
    <lineage>
        <taxon>Eukaryota</taxon>
        <taxon>Viridiplantae</taxon>
        <taxon>Streptophyta</taxon>
        <taxon>Embryophyta</taxon>
        <taxon>Tracheophyta</taxon>
        <taxon>Spermatophyta</taxon>
        <taxon>Magnoliopsida</taxon>
        <taxon>eudicotyledons</taxon>
        <taxon>Gunneridae</taxon>
        <taxon>Pentapetalae</taxon>
        <taxon>asterids</taxon>
        <taxon>lamiids</taxon>
        <taxon>Solanales</taxon>
        <taxon>Solanaceae</taxon>
        <taxon>Solanoideae</taxon>
        <taxon>Solaneae</taxon>
        <taxon>Solanum</taxon>
    </lineage>
</organism>
<dbReference type="InterPro" id="IPR013783">
    <property type="entry name" value="Ig-like_fold"/>
</dbReference>
<feature type="domain" description="Fibronectin type III-like" evidence="4">
    <location>
        <begin position="796"/>
        <end position="866"/>
    </location>
</feature>
<reference evidence="5 6" key="1">
    <citation type="submission" date="2024-02" db="EMBL/GenBank/DDBJ databases">
        <title>de novo genome assembly of Solanum bulbocastanum strain 11H21.</title>
        <authorList>
            <person name="Hosaka A.J."/>
        </authorList>
    </citation>
    <scope>NUCLEOTIDE SEQUENCE [LARGE SCALE GENOMIC DNA]</scope>
    <source>
        <tissue evidence="5">Young leaves</tissue>
    </source>
</reference>
<dbReference type="Gene3D" id="3.40.50.1700">
    <property type="entry name" value="Glycoside hydrolase family 3 C-terminal domain"/>
    <property type="match status" value="1"/>
</dbReference>
<dbReference type="Proteomes" id="UP001371456">
    <property type="component" value="Unassembled WGS sequence"/>
</dbReference>
<dbReference type="InterPro" id="IPR002772">
    <property type="entry name" value="Glyco_hydro_3_C"/>
</dbReference>
<dbReference type="AlphaFoldDB" id="A0AAN8U1L8"/>
<dbReference type="InterPro" id="IPR026891">
    <property type="entry name" value="Fn3-like"/>
</dbReference>
<dbReference type="EMBL" id="JBANQN010000002">
    <property type="protein sequence ID" value="KAK6798260.1"/>
    <property type="molecule type" value="Genomic_DNA"/>
</dbReference>
<dbReference type="GO" id="GO:0009044">
    <property type="term" value="F:xylan 1,4-beta-xylosidase activity"/>
    <property type="evidence" value="ECO:0007669"/>
    <property type="project" value="InterPro"/>
</dbReference>
<gene>
    <name evidence="5" type="ORF">RDI58_005962</name>
</gene>
<evidence type="ECO:0000313" key="5">
    <source>
        <dbReference type="EMBL" id="KAK6798260.1"/>
    </source>
</evidence>
<name>A0AAN8U1L8_SOLBU</name>
<dbReference type="Pfam" id="PF01915">
    <property type="entry name" value="Glyco_hydro_3_C"/>
    <property type="match status" value="1"/>
</dbReference>
<dbReference type="InterPro" id="IPR044993">
    <property type="entry name" value="BXL"/>
</dbReference>
<keyword evidence="3" id="KW-0326">Glycosidase</keyword>
<dbReference type="SUPFAM" id="SSF51445">
    <property type="entry name" value="(Trans)glycosidases"/>
    <property type="match status" value="1"/>
</dbReference>
<dbReference type="InterPro" id="IPR036962">
    <property type="entry name" value="Glyco_hydro_3_N_sf"/>
</dbReference>
<dbReference type="InterPro" id="IPR017853">
    <property type="entry name" value="GH"/>
</dbReference>
<evidence type="ECO:0000256" key="1">
    <source>
        <dbReference type="ARBA" id="ARBA00022729"/>
    </source>
</evidence>
<protein>
    <recommendedName>
        <fullName evidence="4">Fibronectin type III-like domain-containing protein</fullName>
    </recommendedName>
</protein>
<dbReference type="PANTHER" id="PTHR42721">
    <property type="entry name" value="SUGAR HYDROLASE-RELATED"/>
    <property type="match status" value="1"/>
</dbReference>
<dbReference type="InterPro" id="IPR036881">
    <property type="entry name" value="Glyco_hydro_3_C_sf"/>
</dbReference>
<accession>A0AAN8U1L8</accession>
<sequence length="914" mass="100779">MLPINIVPAHLNISQQTQLLDNQSYSLVPTMTKNIHFLILFILLNILEFNVNLTKSNPQPQFPCQPPHHKYTFCNKKLSISTRVHSLISLLTIDEKILHLSDNTTSIPRLGLPAYEWWSESLHGIGTNGPGINFNGPIKGATSFPQVILTAAAFNRTLWHSIASAIAVEARAMYNTGQSGLTFWAPNINVFRDPRWGRGQETPGEDPMVVSAYAIEYVTGFQELNSKADKESSNGHGFGNTRRVLKEDDDAGDKLMLSACCKHFTAYDLEKWAGSGELYSIGFCYLLPFLVLNSLDISLSLLGIMEVTKQDMEDTFQAPFRSCIQQAKASCLMCSYNSVNGVPACADKVLLDKVRTDWGFDGYITSDCDAVATIYENQNYTKTPEDAVALALKAGFLAVSSNLLFYVTLSSFSKSYSTILAGTNINCGTYMLRHVKSAFQQGSVLEEDLDRALQYLFSVQFRLGLFDGNPAKGQFAKFGPQDVCTSNNLELALDAARQGIVLLKNDQKFLPLDKRSISTLAIVGPMANVSSPGGTYTGVPCKLKSIREGFHRHMNRTLYAAGCLDVGCNSTAGFPDATSIAKEADYVIVVAGLDLSQETEDLDRYSLLLPGYQTNLVTTLAAVSKKPIILVLTGGGPVDVSFAEKDPRIASILWVAYPGETGGKALSEIIFGYQNPGGKLPVTWYLESFTKVPMINMNMRADPSNGYPGRTYRFYTGDPLYGFGHGLSYTSFSSQILTAPNRLSLSLGKSNWKRSILAQEHSRLGYVHVDEVPSCSLSKFFIHISVTNDGDMDGNHVLLLFSRVPQNIQGAPLKQLVGFDRVHVPARKSVETSLSINPCEFLSFSNDQGNRILALGEHTLILDDIEHIVSIEIFVIYDYYVKLFFSYQQKGCDPADTNVIDAKIWNENEMQSAD</sequence>
<evidence type="ECO:0000313" key="6">
    <source>
        <dbReference type="Proteomes" id="UP001371456"/>
    </source>
</evidence>
<comment type="caution">
    <text evidence="5">The sequence shown here is derived from an EMBL/GenBank/DDBJ whole genome shotgun (WGS) entry which is preliminary data.</text>
</comment>
<dbReference type="Pfam" id="PF00933">
    <property type="entry name" value="Glyco_hydro_3"/>
    <property type="match status" value="2"/>
</dbReference>
<dbReference type="SUPFAM" id="SSF52279">
    <property type="entry name" value="Beta-D-glucan exohydrolase, C-terminal domain"/>
    <property type="match status" value="1"/>
</dbReference>
<keyword evidence="2" id="KW-0378">Hydrolase</keyword>
<dbReference type="FunFam" id="3.40.50.1700:FF:000001">
    <property type="entry name" value="probable beta-D-xylosidase 2"/>
    <property type="match status" value="1"/>
</dbReference>
<dbReference type="GO" id="GO:0045493">
    <property type="term" value="P:xylan catabolic process"/>
    <property type="evidence" value="ECO:0007669"/>
    <property type="project" value="InterPro"/>
</dbReference>
<dbReference type="GO" id="GO:0031222">
    <property type="term" value="P:arabinan catabolic process"/>
    <property type="evidence" value="ECO:0007669"/>
    <property type="project" value="TreeGrafter"/>
</dbReference>
<keyword evidence="1" id="KW-0732">Signal</keyword>
<dbReference type="Gene3D" id="2.60.40.10">
    <property type="entry name" value="Immunoglobulins"/>
    <property type="match status" value="1"/>
</dbReference>
<evidence type="ECO:0000259" key="4">
    <source>
        <dbReference type="SMART" id="SM01217"/>
    </source>
</evidence>
<evidence type="ECO:0000256" key="2">
    <source>
        <dbReference type="ARBA" id="ARBA00022801"/>
    </source>
</evidence>
<dbReference type="Pfam" id="PF14310">
    <property type="entry name" value="Fn3-like"/>
    <property type="match status" value="1"/>
</dbReference>
<dbReference type="InterPro" id="IPR001764">
    <property type="entry name" value="Glyco_hydro_3_N"/>
</dbReference>
<dbReference type="PANTHER" id="PTHR42721:SF1">
    <property type="entry name" value="BETA-D-XYLOSIDASE 6-RELATED"/>
    <property type="match status" value="1"/>
</dbReference>
<proteinExistence type="predicted"/>
<dbReference type="GO" id="GO:0046556">
    <property type="term" value="F:alpha-L-arabinofuranosidase activity"/>
    <property type="evidence" value="ECO:0007669"/>
    <property type="project" value="TreeGrafter"/>
</dbReference>
<dbReference type="SMART" id="SM01217">
    <property type="entry name" value="Fn3_like"/>
    <property type="match status" value="1"/>
</dbReference>
<keyword evidence="6" id="KW-1185">Reference proteome</keyword>